<protein>
    <submittedName>
        <fullName evidence="2">Uncharacterized protein</fullName>
    </submittedName>
</protein>
<reference evidence="2 3" key="1">
    <citation type="journal article" date="2019" name="Int. J. Syst. Evol. Microbiol.">
        <title>The Global Catalogue of Microorganisms (GCM) 10K type strain sequencing project: providing services to taxonomists for standard genome sequencing and annotation.</title>
        <authorList>
            <consortium name="The Broad Institute Genomics Platform"/>
            <consortium name="The Broad Institute Genome Sequencing Center for Infectious Disease"/>
            <person name="Wu L."/>
            <person name="Ma J."/>
        </authorList>
    </citation>
    <scope>NUCLEOTIDE SEQUENCE [LARGE SCALE GENOMIC DNA]</scope>
    <source>
        <strain evidence="2 3">JCM 14969</strain>
    </source>
</reference>
<comment type="caution">
    <text evidence="2">The sequence shown here is derived from an EMBL/GenBank/DDBJ whole genome shotgun (WGS) entry which is preliminary data.</text>
</comment>
<organism evidence="2 3">
    <name type="scientific">Kribbella sancticallisti</name>
    <dbReference type="NCBI Taxonomy" id="460087"/>
    <lineage>
        <taxon>Bacteria</taxon>
        <taxon>Bacillati</taxon>
        <taxon>Actinomycetota</taxon>
        <taxon>Actinomycetes</taxon>
        <taxon>Propionibacteriales</taxon>
        <taxon>Kribbellaceae</taxon>
        <taxon>Kribbella</taxon>
    </lineage>
</organism>
<sequence length="113" mass="11594">MRVGEVGFDVVGLGEGLAVADGRGGVVRVGEVLAEGKGTAGWPESVCPPRYTTASPDSTADSSVIAAAAATMTAARVRRFGRPCGSDVMAVSPDLRKPHKRPPGQTNRAGLYN</sequence>
<feature type="compositionally biased region" description="Polar residues" evidence="1">
    <location>
        <begin position="104"/>
        <end position="113"/>
    </location>
</feature>
<keyword evidence="3" id="KW-1185">Reference proteome</keyword>
<proteinExistence type="predicted"/>
<gene>
    <name evidence="2" type="ORF">GCM10009789_32960</name>
</gene>
<evidence type="ECO:0000313" key="2">
    <source>
        <dbReference type="EMBL" id="GAA1576823.1"/>
    </source>
</evidence>
<dbReference type="Proteomes" id="UP001500393">
    <property type="component" value="Unassembled WGS sequence"/>
</dbReference>
<evidence type="ECO:0000256" key="1">
    <source>
        <dbReference type="SAM" id="MobiDB-lite"/>
    </source>
</evidence>
<feature type="region of interest" description="Disordered" evidence="1">
    <location>
        <begin position="89"/>
        <end position="113"/>
    </location>
</feature>
<name>A0ABN2DIN0_9ACTN</name>
<evidence type="ECO:0000313" key="3">
    <source>
        <dbReference type="Proteomes" id="UP001500393"/>
    </source>
</evidence>
<accession>A0ABN2DIN0</accession>
<dbReference type="EMBL" id="BAAAOS010000019">
    <property type="protein sequence ID" value="GAA1576823.1"/>
    <property type="molecule type" value="Genomic_DNA"/>
</dbReference>